<accession>A0ABW4AR76</accession>
<evidence type="ECO:0000313" key="3">
    <source>
        <dbReference type="Proteomes" id="UP001597183"/>
    </source>
</evidence>
<keyword evidence="3" id="KW-1185">Reference proteome</keyword>
<name>A0ABW4AR76_9ACTN</name>
<protein>
    <submittedName>
        <fullName evidence="2">SpoIIE family protein phosphatase</fullName>
    </submittedName>
</protein>
<feature type="domain" description="PPM-type phosphatase" evidence="1">
    <location>
        <begin position="4"/>
        <end position="63"/>
    </location>
</feature>
<sequence>MNRYSDGLTEAQIRAGRRYGDRALLEFVRDLRPACAAAAVDALAGLLTTFAEVDDDVAVIALTAGEGTPRAVCTQ</sequence>
<proteinExistence type="predicted"/>
<dbReference type="InterPro" id="IPR036457">
    <property type="entry name" value="PPM-type-like_dom_sf"/>
</dbReference>
<dbReference type="Proteomes" id="UP001597183">
    <property type="component" value="Unassembled WGS sequence"/>
</dbReference>
<dbReference type="EMBL" id="JBHTMK010000061">
    <property type="protein sequence ID" value="MFD1372755.1"/>
    <property type="molecule type" value="Genomic_DNA"/>
</dbReference>
<comment type="caution">
    <text evidence="2">The sequence shown here is derived from an EMBL/GenBank/DDBJ whole genome shotgun (WGS) entry which is preliminary data.</text>
</comment>
<dbReference type="RefSeq" id="WP_317795544.1">
    <property type="nucleotide sequence ID" value="NZ_AP028461.1"/>
</dbReference>
<evidence type="ECO:0000259" key="1">
    <source>
        <dbReference type="Pfam" id="PF07228"/>
    </source>
</evidence>
<gene>
    <name evidence="2" type="ORF">ACFQ5G_46150</name>
</gene>
<reference evidence="3" key="1">
    <citation type="journal article" date="2019" name="Int. J. Syst. Evol. Microbiol.">
        <title>The Global Catalogue of Microorganisms (GCM) 10K type strain sequencing project: providing services to taxonomists for standard genome sequencing and annotation.</title>
        <authorList>
            <consortium name="The Broad Institute Genomics Platform"/>
            <consortium name="The Broad Institute Genome Sequencing Center for Infectious Disease"/>
            <person name="Wu L."/>
            <person name="Ma J."/>
        </authorList>
    </citation>
    <scope>NUCLEOTIDE SEQUENCE [LARGE SCALE GENOMIC DNA]</scope>
    <source>
        <strain evidence="3">CCM 7526</strain>
    </source>
</reference>
<dbReference type="Pfam" id="PF07228">
    <property type="entry name" value="SpoIIE"/>
    <property type="match status" value="1"/>
</dbReference>
<evidence type="ECO:0000313" key="2">
    <source>
        <dbReference type="EMBL" id="MFD1372755.1"/>
    </source>
</evidence>
<organism evidence="2 3">
    <name type="scientific">Actinoplanes sichuanensis</name>
    <dbReference type="NCBI Taxonomy" id="512349"/>
    <lineage>
        <taxon>Bacteria</taxon>
        <taxon>Bacillati</taxon>
        <taxon>Actinomycetota</taxon>
        <taxon>Actinomycetes</taxon>
        <taxon>Micromonosporales</taxon>
        <taxon>Micromonosporaceae</taxon>
        <taxon>Actinoplanes</taxon>
    </lineage>
</organism>
<dbReference type="InterPro" id="IPR001932">
    <property type="entry name" value="PPM-type_phosphatase-like_dom"/>
</dbReference>
<dbReference type="Gene3D" id="3.60.40.10">
    <property type="entry name" value="PPM-type phosphatase domain"/>
    <property type="match status" value="1"/>
</dbReference>